<reference evidence="7 8" key="2">
    <citation type="journal article" date="2018" name="PLoS ONE">
        <title>Phenotypic characterization and whole genome analysis of extended-spectrum beta-lactamase-producing bacteria isolated from dogs in Germany.</title>
        <authorList>
            <person name="Boehmer T."/>
            <person name="Vogler A.J."/>
            <person name="Thomas A."/>
            <person name="Sauer S."/>
            <person name="Hergenroether M."/>
            <person name="Straubinger R.K."/>
            <person name="Birdsell D."/>
            <person name="Keim P."/>
            <person name="Sahl J.W."/>
            <person name="Williamson C.H."/>
            <person name="Riehm J.M."/>
        </authorList>
    </citation>
    <scope>NUCLEOTIDE SEQUENCE [LARGE SCALE GENOMIC DNA]</scope>
    <source>
        <strain evidence="7 8">AFG_SD03_1510_Ahy_093</strain>
    </source>
</reference>
<dbReference type="EMBL" id="PUTQ01000002">
    <property type="protein sequence ID" value="RCF52760.1"/>
    <property type="molecule type" value="Genomic_DNA"/>
</dbReference>
<comment type="function">
    <text evidence="5">Binds to the sigma-S subunit of RNA polymerase, activating expression of sigma-S-regulated genes. Stimulates RNA polymerase holoenzyme formation and may bind to several other sigma factors, such as sigma-70 and sigma-32.</text>
</comment>
<dbReference type="Proteomes" id="UP000859505">
    <property type="component" value="Unassembled WGS sequence"/>
</dbReference>
<accession>A0A081UMC2</accession>
<dbReference type="HAMAP" id="MF_01178">
    <property type="entry name" value="Crl"/>
    <property type="match status" value="1"/>
</dbReference>
<keyword evidence="3 5" id="KW-0010">Activator</keyword>
<comment type="caution">
    <text evidence="6">The sequence shown here is derived from an EMBL/GenBank/DDBJ whole genome shotgun (WGS) entry which is preliminary data.</text>
</comment>
<evidence type="ECO:0000256" key="2">
    <source>
        <dbReference type="ARBA" id="ARBA00023015"/>
    </source>
</evidence>
<dbReference type="EMBL" id="DACTUL010000007">
    <property type="protein sequence ID" value="HAT6343632.1"/>
    <property type="molecule type" value="Genomic_DNA"/>
</dbReference>
<dbReference type="NCBIfam" id="NF008217">
    <property type="entry name" value="PRK10984.1"/>
    <property type="match status" value="1"/>
</dbReference>
<comment type="similarity">
    <text evidence="5">Belongs to the Crl family.</text>
</comment>
<organism evidence="6 9">
    <name type="scientific">Aeromonas hydrophila</name>
    <dbReference type="NCBI Taxonomy" id="644"/>
    <lineage>
        <taxon>Bacteria</taxon>
        <taxon>Pseudomonadati</taxon>
        <taxon>Pseudomonadota</taxon>
        <taxon>Gammaproteobacteria</taxon>
        <taxon>Aeromonadales</taxon>
        <taxon>Aeromonadaceae</taxon>
        <taxon>Aeromonas</taxon>
    </lineage>
</organism>
<comment type="subcellular location">
    <subcellularLocation>
        <location evidence="5">Cytoplasm</location>
    </subcellularLocation>
</comment>
<sequence length="130" mass="15279">MSERVTYKRLLRQFAAIGPYLREDLCEEGRYRFDCLSVCVSAKPAPDKREFWGWWLVLEQQDHSFSYHYQVGFYNAEGEWLNKPLPKKHQAEVERTLNHFYKLISDKLHQLGCQLAPAEQVTNELTVTAA</sequence>
<dbReference type="OMA" id="FWGWWLE"/>
<reference evidence="6" key="1">
    <citation type="journal article" date="2018" name="Genome Biol.">
        <title>SKESA: strategic k-mer extension for scrupulous assemblies.</title>
        <authorList>
            <person name="Souvorov A."/>
            <person name="Agarwala R."/>
            <person name="Lipman D.J."/>
        </authorList>
    </citation>
    <scope>NUCLEOTIDE SEQUENCE</scope>
    <source>
        <strain evidence="6">OLC2673_Aeromonas</strain>
    </source>
</reference>
<dbReference type="Gene3D" id="3.30.310.230">
    <property type="entry name" value="Sigma factor-binding protein Crl monomer"/>
    <property type="match status" value="1"/>
</dbReference>
<dbReference type="Proteomes" id="UP000253075">
    <property type="component" value="Unassembled WGS sequence"/>
</dbReference>
<name>A0A081UMC2_AERHY</name>
<dbReference type="Pfam" id="PF07417">
    <property type="entry name" value="Crl"/>
    <property type="match status" value="1"/>
</dbReference>
<reference evidence="7" key="4">
    <citation type="submission" date="2018-02" db="EMBL/GenBank/DDBJ databases">
        <authorList>
            <person name="Williamson C."/>
        </authorList>
    </citation>
    <scope>NUCLEOTIDE SEQUENCE</scope>
    <source>
        <strain evidence="7">AFG_SD03_1510_Ahy_093</strain>
    </source>
</reference>
<dbReference type="eggNOG" id="ENOG502ZQ8E">
    <property type="taxonomic scope" value="Bacteria"/>
</dbReference>
<evidence type="ECO:0000256" key="1">
    <source>
        <dbReference type="ARBA" id="ARBA00022490"/>
    </source>
</evidence>
<dbReference type="InterPro" id="IPR038208">
    <property type="entry name" value="Tscrpt_reg_Crl_sf"/>
</dbReference>
<dbReference type="InterPro" id="IPR009986">
    <property type="entry name" value="Tscrpt_reg_Crl"/>
</dbReference>
<keyword evidence="1 5" id="KW-0963">Cytoplasm</keyword>
<gene>
    <name evidence="5" type="primary">crl</name>
    <name evidence="7" type="ORF">C6C11_01345</name>
    <name evidence="6" type="ORF">JAJ28_001343</name>
</gene>
<proteinExistence type="inferred from homology"/>
<protein>
    <recommendedName>
        <fullName evidence="5">Sigma factor-binding protein Crl</fullName>
    </recommendedName>
</protein>
<dbReference type="RefSeq" id="WP_011707187.1">
    <property type="nucleotide sequence ID" value="NZ_AP019193.1"/>
</dbReference>
<evidence type="ECO:0000313" key="9">
    <source>
        <dbReference type="Proteomes" id="UP000859505"/>
    </source>
</evidence>
<reference evidence="6" key="5">
    <citation type="submission" date="2020-01" db="EMBL/GenBank/DDBJ databases">
        <authorList>
            <consortium name="NCBI Pathogen Detection Project"/>
        </authorList>
    </citation>
    <scope>NUCLEOTIDE SEQUENCE</scope>
    <source>
        <strain evidence="6">OLC2673_Aeromonas</strain>
    </source>
</reference>
<dbReference type="GO" id="GO:0045893">
    <property type="term" value="P:positive regulation of DNA-templated transcription"/>
    <property type="evidence" value="ECO:0007669"/>
    <property type="project" value="UniProtKB-UniRule"/>
</dbReference>
<dbReference type="GeneID" id="4487148"/>
<dbReference type="GO" id="GO:0005737">
    <property type="term" value="C:cytoplasm"/>
    <property type="evidence" value="ECO:0007669"/>
    <property type="project" value="UniProtKB-SubCell"/>
</dbReference>
<evidence type="ECO:0000256" key="5">
    <source>
        <dbReference type="HAMAP-Rule" id="MF_01178"/>
    </source>
</evidence>
<feature type="region of interest" description="Essential for activity" evidence="5">
    <location>
        <begin position="96"/>
        <end position="119"/>
    </location>
</feature>
<reference evidence="8" key="3">
    <citation type="submission" date="2018-02" db="EMBL/GenBank/DDBJ databases">
        <title>Phenotypic characterization and whole genome analysis of multidrug-resistant, extended-spectrum beta-lactamase-producing bacteria isolated from dogs in Germany.</title>
        <authorList>
            <person name="Williamson C."/>
        </authorList>
    </citation>
    <scope>NUCLEOTIDE SEQUENCE [LARGE SCALE GENOMIC DNA]</scope>
    <source>
        <strain evidence="8">AFG_SD03_1510_Ahy_093</strain>
    </source>
</reference>
<keyword evidence="4 5" id="KW-0804">Transcription</keyword>
<evidence type="ECO:0000256" key="4">
    <source>
        <dbReference type="ARBA" id="ARBA00023163"/>
    </source>
</evidence>
<evidence type="ECO:0000256" key="3">
    <source>
        <dbReference type="ARBA" id="ARBA00023159"/>
    </source>
</evidence>
<evidence type="ECO:0000313" key="8">
    <source>
        <dbReference type="Proteomes" id="UP000253075"/>
    </source>
</evidence>
<evidence type="ECO:0000313" key="6">
    <source>
        <dbReference type="EMBL" id="HAT6343632.1"/>
    </source>
</evidence>
<dbReference type="AlphaFoldDB" id="A0A081UMC2"/>
<keyword evidence="2 5" id="KW-0805">Transcription regulation</keyword>
<evidence type="ECO:0000313" key="7">
    <source>
        <dbReference type="EMBL" id="RCF52760.1"/>
    </source>
</evidence>